<evidence type="ECO:0000256" key="1">
    <source>
        <dbReference type="ARBA" id="ARBA00022670"/>
    </source>
</evidence>
<dbReference type="GO" id="GO:0004222">
    <property type="term" value="F:metalloendopeptidase activity"/>
    <property type="evidence" value="ECO:0007669"/>
    <property type="project" value="UniProtKB-EC"/>
</dbReference>
<dbReference type="GO" id="GO:0046872">
    <property type="term" value="F:metal ion binding"/>
    <property type="evidence" value="ECO:0007669"/>
    <property type="project" value="UniProtKB-UniRule"/>
</dbReference>
<feature type="domain" description="Peptidase M3A/M3B catalytic" evidence="7">
    <location>
        <begin position="16"/>
        <end position="72"/>
    </location>
</feature>
<proteinExistence type="inferred from homology"/>
<evidence type="ECO:0000256" key="2">
    <source>
        <dbReference type="ARBA" id="ARBA00022723"/>
    </source>
</evidence>
<gene>
    <name evidence="8" type="primary">prlC_2</name>
    <name evidence="8" type="ORF">NCTC12998_03560</name>
</gene>
<dbReference type="InterPro" id="IPR045090">
    <property type="entry name" value="Pept_M3A_M3B"/>
</dbReference>
<dbReference type="GO" id="GO:0006508">
    <property type="term" value="P:proteolysis"/>
    <property type="evidence" value="ECO:0007669"/>
    <property type="project" value="UniProtKB-KW"/>
</dbReference>
<keyword evidence="1 6" id="KW-0645">Protease</keyword>
<dbReference type="Pfam" id="PF01432">
    <property type="entry name" value="Peptidase_M3"/>
    <property type="match status" value="1"/>
</dbReference>
<sequence length="84" mass="9900">MSSCALTSRKTKPLTALFEVVNRIYGITAKERTDVDVWHPEVRFFELYDENHELRGSFYLDLYAREHKPRRSVDGRLRRADAQA</sequence>
<dbReference type="PANTHER" id="PTHR43660:SF1">
    <property type="entry name" value="DIPEPTIDYL CARBOXYPEPTIDASE"/>
    <property type="match status" value="1"/>
</dbReference>
<keyword evidence="4 6" id="KW-0862">Zinc</keyword>
<comment type="similarity">
    <text evidence="6">Belongs to the peptidase M3 family.</text>
</comment>
<dbReference type="InterPro" id="IPR001567">
    <property type="entry name" value="Pept_M3A_M3B_dom"/>
</dbReference>
<dbReference type="EMBL" id="CAADJE010000024">
    <property type="protein sequence ID" value="VFS69536.1"/>
    <property type="molecule type" value="Genomic_DNA"/>
</dbReference>
<evidence type="ECO:0000259" key="7">
    <source>
        <dbReference type="Pfam" id="PF01432"/>
    </source>
</evidence>
<dbReference type="Gene3D" id="1.10.1370.40">
    <property type="match status" value="1"/>
</dbReference>
<dbReference type="EC" id="3.4.24.70" evidence="8"/>
<evidence type="ECO:0000256" key="3">
    <source>
        <dbReference type="ARBA" id="ARBA00022801"/>
    </source>
</evidence>
<dbReference type="PANTHER" id="PTHR43660">
    <property type="entry name" value="DIPEPTIDYL CARBOXYPEPTIDASE"/>
    <property type="match status" value="1"/>
</dbReference>
<evidence type="ECO:0000313" key="8">
    <source>
        <dbReference type="EMBL" id="VFS69536.1"/>
    </source>
</evidence>
<organism evidence="8 9">
    <name type="scientific">Raoultella planticola</name>
    <name type="common">Klebsiella planticola</name>
    <dbReference type="NCBI Taxonomy" id="575"/>
    <lineage>
        <taxon>Bacteria</taxon>
        <taxon>Pseudomonadati</taxon>
        <taxon>Pseudomonadota</taxon>
        <taxon>Gammaproteobacteria</taxon>
        <taxon>Enterobacterales</taxon>
        <taxon>Enterobacteriaceae</taxon>
        <taxon>Klebsiella/Raoultella group</taxon>
        <taxon>Raoultella</taxon>
    </lineage>
</organism>
<keyword evidence="5 6" id="KW-0482">Metalloprotease</keyword>
<dbReference type="SUPFAM" id="SSF55486">
    <property type="entry name" value="Metalloproteases ('zincins'), catalytic domain"/>
    <property type="match status" value="1"/>
</dbReference>
<protein>
    <submittedName>
        <fullName evidence="8">Oligopeptidase A</fullName>
        <ecNumber evidence="8">3.4.24.70</ecNumber>
    </submittedName>
</protein>
<evidence type="ECO:0000256" key="6">
    <source>
        <dbReference type="RuleBase" id="RU003435"/>
    </source>
</evidence>
<dbReference type="Proteomes" id="UP000345637">
    <property type="component" value="Unassembled WGS sequence"/>
</dbReference>
<evidence type="ECO:0000313" key="9">
    <source>
        <dbReference type="Proteomes" id="UP000345637"/>
    </source>
</evidence>
<accession>A0A485BAQ9</accession>
<name>A0A485BAQ9_RAOPL</name>
<keyword evidence="3 6" id="KW-0378">Hydrolase</keyword>
<reference evidence="8 9" key="1">
    <citation type="submission" date="2019-03" db="EMBL/GenBank/DDBJ databases">
        <authorList>
            <consortium name="Pathogen Informatics"/>
        </authorList>
    </citation>
    <scope>NUCLEOTIDE SEQUENCE [LARGE SCALE GENOMIC DNA]</scope>
    <source>
        <strain evidence="8 9">NCTC12998</strain>
    </source>
</reference>
<comment type="cofactor">
    <cofactor evidence="6">
        <name>Zn(2+)</name>
        <dbReference type="ChEBI" id="CHEBI:29105"/>
    </cofactor>
    <text evidence="6">Binds 1 zinc ion.</text>
</comment>
<dbReference type="AlphaFoldDB" id="A0A485BAQ9"/>
<keyword evidence="2 6" id="KW-0479">Metal-binding</keyword>
<evidence type="ECO:0000256" key="5">
    <source>
        <dbReference type="ARBA" id="ARBA00023049"/>
    </source>
</evidence>
<evidence type="ECO:0000256" key="4">
    <source>
        <dbReference type="ARBA" id="ARBA00022833"/>
    </source>
</evidence>